<dbReference type="GeneID" id="28768578"/>
<feature type="signal peptide" evidence="2">
    <location>
        <begin position="1"/>
        <end position="20"/>
    </location>
</feature>
<evidence type="ECO:0000313" key="4">
    <source>
        <dbReference type="Proteomes" id="UP000077069"/>
    </source>
</evidence>
<feature type="chain" id="PRO_5008057860" evidence="2">
    <location>
        <begin position="21"/>
        <end position="165"/>
    </location>
</feature>
<dbReference type="OrthoDB" id="10326153at2759"/>
<accession>A0A177C8P8</accession>
<protein>
    <submittedName>
        <fullName evidence="3">Uncharacterized protein</fullName>
    </submittedName>
</protein>
<keyword evidence="2" id="KW-0732">Signal</keyword>
<evidence type="ECO:0000256" key="2">
    <source>
        <dbReference type="SAM" id="SignalP"/>
    </source>
</evidence>
<dbReference type="InParanoid" id="A0A177C8P8"/>
<proteinExistence type="predicted"/>
<dbReference type="AlphaFoldDB" id="A0A177C8P8"/>
<name>A0A177C8P8_9PLEO</name>
<reference evidence="3 4" key="1">
    <citation type="submission" date="2016-05" db="EMBL/GenBank/DDBJ databases">
        <title>Comparative analysis of secretome profiles of manganese(II)-oxidizing ascomycete fungi.</title>
        <authorList>
            <consortium name="DOE Joint Genome Institute"/>
            <person name="Zeiner C.A."/>
            <person name="Purvine S.O."/>
            <person name="Zink E.M."/>
            <person name="Wu S."/>
            <person name="Pasa-Tolic L."/>
            <person name="Chaput D.L."/>
            <person name="Haridas S."/>
            <person name="Grigoriev I.V."/>
            <person name="Santelli C.M."/>
            <person name="Hansel C.M."/>
        </authorList>
    </citation>
    <scope>NUCLEOTIDE SEQUENCE [LARGE SCALE GENOMIC DNA]</scope>
    <source>
        <strain evidence="3 4">AP3s5-JAC2a</strain>
    </source>
</reference>
<organism evidence="3 4">
    <name type="scientific">Paraphaeosphaeria sporulosa</name>
    <dbReference type="NCBI Taxonomy" id="1460663"/>
    <lineage>
        <taxon>Eukaryota</taxon>
        <taxon>Fungi</taxon>
        <taxon>Dikarya</taxon>
        <taxon>Ascomycota</taxon>
        <taxon>Pezizomycotina</taxon>
        <taxon>Dothideomycetes</taxon>
        <taxon>Pleosporomycetidae</taxon>
        <taxon>Pleosporales</taxon>
        <taxon>Massarineae</taxon>
        <taxon>Didymosphaeriaceae</taxon>
        <taxon>Paraphaeosphaeria</taxon>
    </lineage>
</organism>
<sequence>MARLYFYLLSFLAVVTTVTALPQRPLIDSIDARDPQRPLIDELDTRDPQHPLMDSIDKRDPQRPLIDSIDRRTANEAVVADGISKACGIAYLTTTPDSYVFLVANTCGLVHPDVGVTSYRAVNEDCKTCWFFENAGCTGGIAWHGLIAPKEEISFPPARSYICRV</sequence>
<evidence type="ECO:0000313" key="3">
    <source>
        <dbReference type="EMBL" id="OAG03127.1"/>
    </source>
</evidence>
<gene>
    <name evidence="3" type="ORF">CC84DRAFT_1261748</name>
</gene>
<keyword evidence="4" id="KW-1185">Reference proteome</keyword>
<dbReference type="Proteomes" id="UP000077069">
    <property type="component" value="Unassembled WGS sequence"/>
</dbReference>
<evidence type="ECO:0000256" key="1">
    <source>
        <dbReference type="SAM" id="MobiDB-lite"/>
    </source>
</evidence>
<feature type="region of interest" description="Disordered" evidence="1">
    <location>
        <begin position="38"/>
        <end position="57"/>
    </location>
</feature>
<dbReference type="RefSeq" id="XP_018033492.1">
    <property type="nucleotide sequence ID" value="XM_018185092.1"/>
</dbReference>
<dbReference type="EMBL" id="KV441555">
    <property type="protein sequence ID" value="OAG03127.1"/>
    <property type="molecule type" value="Genomic_DNA"/>
</dbReference>